<gene>
    <name evidence="9" type="ORF">GCM10011409_44720</name>
</gene>
<dbReference type="InterPro" id="IPR020846">
    <property type="entry name" value="MFS_dom"/>
</dbReference>
<name>A0A9W5U2N7_9BACI</name>
<comment type="caution">
    <text evidence="9">The sequence shown here is derived from an EMBL/GenBank/DDBJ whole genome shotgun (WGS) entry which is preliminary data.</text>
</comment>
<dbReference type="CDD" id="cd06173">
    <property type="entry name" value="MFS_MefA_like"/>
    <property type="match status" value="1"/>
</dbReference>
<feature type="transmembrane region" description="Helical" evidence="7">
    <location>
        <begin position="372"/>
        <end position="393"/>
    </location>
</feature>
<dbReference type="Proteomes" id="UP000621492">
    <property type="component" value="Unassembled WGS sequence"/>
</dbReference>
<dbReference type="PROSITE" id="PS50850">
    <property type="entry name" value="MFS"/>
    <property type="match status" value="1"/>
</dbReference>
<feature type="transmembrane region" description="Helical" evidence="7">
    <location>
        <begin position="308"/>
        <end position="326"/>
    </location>
</feature>
<evidence type="ECO:0000259" key="8">
    <source>
        <dbReference type="PROSITE" id="PS50850"/>
    </source>
</evidence>
<dbReference type="PANTHER" id="PTHR23513:SF11">
    <property type="entry name" value="STAPHYLOFERRIN A TRANSPORTER"/>
    <property type="match status" value="1"/>
</dbReference>
<evidence type="ECO:0000256" key="5">
    <source>
        <dbReference type="ARBA" id="ARBA00022989"/>
    </source>
</evidence>
<evidence type="ECO:0000256" key="7">
    <source>
        <dbReference type="SAM" id="Phobius"/>
    </source>
</evidence>
<feature type="transmembrane region" description="Helical" evidence="7">
    <location>
        <begin position="169"/>
        <end position="188"/>
    </location>
</feature>
<evidence type="ECO:0000256" key="3">
    <source>
        <dbReference type="ARBA" id="ARBA00022475"/>
    </source>
</evidence>
<dbReference type="InterPro" id="IPR010290">
    <property type="entry name" value="TM_effector"/>
</dbReference>
<dbReference type="GO" id="GO:0005886">
    <property type="term" value="C:plasma membrane"/>
    <property type="evidence" value="ECO:0007669"/>
    <property type="project" value="UniProtKB-SubCell"/>
</dbReference>
<dbReference type="InterPro" id="IPR036259">
    <property type="entry name" value="MFS_trans_sf"/>
</dbReference>
<feature type="domain" description="Major facilitator superfamily (MFS) profile" evidence="8">
    <location>
        <begin position="1"/>
        <end position="397"/>
    </location>
</feature>
<organism evidence="9 10">
    <name type="scientific">Lentibacillus populi</name>
    <dbReference type="NCBI Taxonomy" id="1827502"/>
    <lineage>
        <taxon>Bacteria</taxon>
        <taxon>Bacillati</taxon>
        <taxon>Bacillota</taxon>
        <taxon>Bacilli</taxon>
        <taxon>Bacillales</taxon>
        <taxon>Bacillaceae</taxon>
        <taxon>Lentibacillus</taxon>
    </lineage>
</organism>
<evidence type="ECO:0000313" key="9">
    <source>
        <dbReference type="EMBL" id="GGB62605.1"/>
    </source>
</evidence>
<feature type="transmembrane region" description="Helical" evidence="7">
    <location>
        <begin position="43"/>
        <end position="64"/>
    </location>
</feature>
<feature type="transmembrane region" description="Helical" evidence="7">
    <location>
        <begin position="346"/>
        <end position="366"/>
    </location>
</feature>
<keyword evidence="2" id="KW-0813">Transport</keyword>
<dbReference type="Gene3D" id="1.20.1250.20">
    <property type="entry name" value="MFS general substrate transporter like domains"/>
    <property type="match status" value="1"/>
</dbReference>
<keyword evidence="5 7" id="KW-1133">Transmembrane helix</keyword>
<feature type="transmembrane region" description="Helical" evidence="7">
    <location>
        <begin position="220"/>
        <end position="240"/>
    </location>
</feature>
<reference evidence="9" key="2">
    <citation type="submission" date="2020-09" db="EMBL/GenBank/DDBJ databases">
        <authorList>
            <person name="Sun Q."/>
            <person name="Zhou Y."/>
        </authorList>
    </citation>
    <scope>NUCLEOTIDE SEQUENCE</scope>
    <source>
        <strain evidence="9">CGMCC 1.15454</strain>
    </source>
</reference>
<feature type="transmembrane region" description="Helical" evidence="7">
    <location>
        <begin position="20"/>
        <end position="37"/>
    </location>
</feature>
<feature type="transmembrane region" description="Helical" evidence="7">
    <location>
        <begin position="284"/>
        <end position="302"/>
    </location>
</feature>
<sequence>MVFSMLKTSNFRNFFFSEIIYAFGIGISTVGANWYVIDQTNSTATVGFMLAINVLAGFLISPIIGTLTDKFNRKAIIFGTYLIQAVAVIIIACLLIFDGFRLGYLYLFAIVNGMGWTTYMSTSRSLVQEILPERELIDGNSLIEISLQVGMFTAGGISGVFYQYAGFEFILIANSAAFILSSIFISRVKHNSIIRENKYEPFYASFKNGINYLINKPKTFLLGVAAIVPLVATMMYNVILPEYVSETVHGSSVDFGLADMFYGVGGFLSGLLAAPLAKKISNNGTVTLFFLLSIGILFSLAWNNFTLILFLGSLLFGLCNSSLRILMNTALMENVPKSFMGRAMSVWMAISLMLQAVVSPGLGVLIDSFSPGAGFICLSSVMIIGFVIHRSVVRANLSNIQKRMEI</sequence>
<feature type="transmembrane region" description="Helical" evidence="7">
    <location>
        <begin position="76"/>
        <end position="97"/>
    </location>
</feature>
<dbReference type="SUPFAM" id="SSF103473">
    <property type="entry name" value="MFS general substrate transporter"/>
    <property type="match status" value="1"/>
</dbReference>
<dbReference type="EMBL" id="BMJD01000076">
    <property type="protein sequence ID" value="GGB62605.1"/>
    <property type="molecule type" value="Genomic_DNA"/>
</dbReference>
<evidence type="ECO:0000256" key="4">
    <source>
        <dbReference type="ARBA" id="ARBA00022692"/>
    </source>
</evidence>
<evidence type="ECO:0000313" key="10">
    <source>
        <dbReference type="Proteomes" id="UP000621492"/>
    </source>
</evidence>
<keyword evidence="10" id="KW-1185">Reference proteome</keyword>
<dbReference type="GO" id="GO:0022857">
    <property type="term" value="F:transmembrane transporter activity"/>
    <property type="evidence" value="ECO:0007669"/>
    <property type="project" value="InterPro"/>
</dbReference>
<protein>
    <submittedName>
        <fullName evidence="9">MFS transporter</fullName>
    </submittedName>
</protein>
<keyword evidence="3" id="KW-1003">Cell membrane</keyword>
<evidence type="ECO:0000256" key="1">
    <source>
        <dbReference type="ARBA" id="ARBA00004651"/>
    </source>
</evidence>
<feature type="transmembrane region" description="Helical" evidence="7">
    <location>
        <begin position="103"/>
        <end position="121"/>
    </location>
</feature>
<proteinExistence type="predicted"/>
<keyword evidence="6 7" id="KW-0472">Membrane</keyword>
<dbReference type="AlphaFoldDB" id="A0A9W5U2N7"/>
<dbReference type="PANTHER" id="PTHR23513">
    <property type="entry name" value="INTEGRAL MEMBRANE EFFLUX PROTEIN-RELATED"/>
    <property type="match status" value="1"/>
</dbReference>
<evidence type="ECO:0000256" key="6">
    <source>
        <dbReference type="ARBA" id="ARBA00023136"/>
    </source>
</evidence>
<feature type="transmembrane region" description="Helical" evidence="7">
    <location>
        <begin position="260"/>
        <end position="277"/>
    </location>
</feature>
<accession>A0A9W5U2N7</accession>
<dbReference type="Pfam" id="PF05977">
    <property type="entry name" value="MFS_3"/>
    <property type="match status" value="1"/>
</dbReference>
<dbReference type="RefSeq" id="WP_188725920.1">
    <property type="nucleotide sequence ID" value="NZ_BMJD01000076.1"/>
</dbReference>
<comment type="subcellular location">
    <subcellularLocation>
        <location evidence="1">Cell membrane</location>
        <topology evidence="1">Multi-pass membrane protein</topology>
    </subcellularLocation>
</comment>
<reference evidence="9" key="1">
    <citation type="journal article" date="2014" name="Int. J. Syst. Evol. Microbiol.">
        <title>Complete genome sequence of Corynebacterium casei LMG S-19264T (=DSM 44701T), isolated from a smear-ripened cheese.</title>
        <authorList>
            <consortium name="US DOE Joint Genome Institute (JGI-PGF)"/>
            <person name="Walter F."/>
            <person name="Albersmeier A."/>
            <person name="Kalinowski J."/>
            <person name="Ruckert C."/>
        </authorList>
    </citation>
    <scope>NUCLEOTIDE SEQUENCE</scope>
    <source>
        <strain evidence="9">CGMCC 1.15454</strain>
    </source>
</reference>
<keyword evidence="4 7" id="KW-0812">Transmembrane</keyword>
<evidence type="ECO:0000256" key="2">
    <source>
        <dbReference type="ARBA" id="ARBA00022448"/>
    </source>
</evidence>